<dbReference type="Pfam" id="PF14903">
    <property type="entry name" value="WG_beta_rep"/>
    <property type="match status" value="2"/>
</dbReference>
<dbReference type="InterPro" id="IPR038434">
    <property type="entry name" value="YARHG_sf"/>
</dbReference>
<accession>A0A495IVZ5</accession>
<dbReference type="AlphaFoldDB" id="A0A495IVZ5"/>
<dbReference type="SMART" id="SM01324">
    <property type="entry name" value="YARHG"/>
    <property type="match status" value="1"/>
</dbReference>
<name>A0A495IVZ5_9SPHI</name>
<proteinExistence type="predicted"/>
<keyword evidence="3" id="KW-1185">Reference proteome</keyword>
<evidence type="ECO:0000259" key="1">
    <source>
        <dbReference type="SMART" id="SM01324"/>
    </source>
</evidence>
<reference evidence="2 3" key="1">
    <citation type="submission" date="2018-10" db="EMBL/GenBank/DDBJ databases">
        <title>Genomic Encyclopedia of Archaeal and Bacterial Type Strains, Phase II (KMG-II): from individual species to whole genera.</title>
        <authorList>
            <person name="Goeker M."/>
        </authorList>
    </citation>
    <scope>NUCLEOTIDE SEQUENCE [LARGE SCALE GENOMIC DNA]</scope>
    <source>
        <strain evidence="2 3">DSM 18602</strain>
    </source>
</reference>
<dbReference type="Gene3D" id="1.20.58.1690">
    <property type="match status" value="1"/>
</dbReference>
<protein>
    <submittedName>
        <fullName evidence="2">WG repeat protein</fullName>
    </submittedName>
</protein>
<sequence length="630" mass="72809">MKKKPIIIITSVLVLALCCFLFIRSKYLPKPEKKEVIVFLDMFNADLKQGSQDTLLTYFEGKQNNKQLLKLLSVLSNKKSLNGRDAALFDVNLISGDSEIKILNTEFIEAQVPVEFKENGSNLKKTVITIKIRKISAENFKITQIDARRFMSDYIAYGKDIKHIIHKGTPADSGYRPITIAAFKAAEILRSKYDSVIWFNYVNERTFFYVINGKWDINHEWYEKDGHTEYEFKMGLVSPDMKEIIPLEYDLIHNISGTIAGLIEVEKKHKKGLYNITGKVIAPADYDQIIPLTGNENLAVLKMASDYFYLKRDFTISPKLEDFKITDVLPQIKLYNASYTLSDSTLDKNNIMELNSHDEDAAVVIPPSYLVDWKILPSHFSFNNPFRPGKEGDDEGLTASYQITFESKHDEGSWLQTAYSSIVDNYLGARSGFYEEKKVLLVDKKHNAVYGYSAKKDYSDYDDNSHPLSGKCDINNLRPINDTMYEFKFSSFLGLHLYSDNVLQEAPTYHYLVVKNNVLDELPNQRLFGFTKFIKMDDSYLNACYVYQDKKTAQLTSDVLQYMKNEIFAEYHYQFKNPKWTELFQNTFNRYNRQLRANVDDSLTAIDKYNINWIANKLKQTKQPQTLASK</sequence>
<dbReference type="Proteomes" id="UP000268007">
    <property type="component" value="Unassembled WGS sequence"/>
</dbReference>
<comment type="caution">
    <text evidence="2">The sequence shown here is derived from an EMBL/GenBank/DDBJ whole genome shotgun (WGS) entry which is preliminary data.</text>
</comment>
<dbReference type="RefSeq" id="WP_121196711.1">
    <property type="nucleotide sequence ID" value="NZ_RBKU01000001.1"/>
</dbReference>
<dbReference type="EMBL" id="RBKU01000001">
    <property type="protein sequence ID" value="RKR80890.1"/>
    <property type="molecule type" value="Genomic_DNA"/>
</dbReference>
<dbReference type="OrthoDB" id="700862at2"/>
<feature type="domain" description="YARHG" evidence="1">
    <location>
        <begin position="536"/>
        <end position="617"/>
    </location>
</feature>
<evidence type="ECO:0000313" key="3">
    <source>
        <dbReference type="Proteomes" id="UP000268007"/>
    </source>
</evidence>
<organism evidence="2 3">
    <name type="scientific">Mucilaginibacter gracilis</name>
    <dbReference type="NCBI Taxonomy" id="423350"/>
    <lineage>
        <taxon>Bacteria</taxon>
        <taxon>Pseudomonadati</taxon>
        <taxon>Bacteroidota</taxon>
        <taxon>Sphingobacteriia</taxon>
        <taxon>Sphingobacteriales</taxon>
        <taxon>Sphingobacteriaceae</taxon>
        <taxon>Mucilaginibacter</taxon>
    </lineage>
</organism>
<evidence type="ECO:0000313" key="2">
    <source>
        <dbReference type="EMBL" id="RKR80890.1"/>
    </source>
</evidence>
<gene>
    <name evidence="2" type="ORF">BDD43_1027</name>
</gene>
<dbReference type="InterPro" id="IPR025582">
    <property type="entry name" value="YARHG_dom"/>
</dbReference>
<dbReference type="InterPro" id="IPR032774">
    <property type="entry name" value="WG_beta_rep"/>
</dbReference>